<name>A0ABR8LQU6_9ALTE</name>
<dbReference type="Proteomes" id="UP000624419">
    <property type="component" value="Unassembled WGS sequence"/>
</dbReference>
<organism evidence="1 2">
    <name type="scientific">Salinimonas profundi</name>
    <dbReference type="NCBI Taxonomy" id="2729140"/>
    <lineage>
        <taxon>Bacteria</taxon>
        <taxon>Pseudomonadati</taxon>
        <taxon>Pseudomonadota</taxon>
        <taxon>Gammaproteobacteria</taxon>
        <taxon>Alteromonadales</taxon>
        <taxon>Alteromonadaceae</taxon>
        <taxon>Alteromonas/Salinimonas group</taxon>
        <taxon>Salinimonas</taxon>
    </lineage>
</organism>
<keyword evidence="2" id="KW-1185">Reference proteome</keyword>
<dbReference type="EMBL" id="JABBXD010000013">
    <property type="protein sequence ID" value="MBD3587436.1"/>
    <property type="molecule type" value="Genomic_DNA"/>
</dbReference>
<evidence type="ECO:0000313" key="1">
    <source>
        <dbReference type="EMBL" id="MBD3587436.1"/>
    </source>
</evidence>
<dbReference type="RefSeq" id="WP_191026522.1">
    <property type="nucleotide sequence ID" value="NZ_JABBXD010000013.1"/>
</dbReference>
<dbReference type="SUPFAM" id="SSF54786">
    <property type="entry name" value="YcfA/nrd intein domain"/>
    <property type="match status" value="1"/>
</dbReference>
<comment type="caution">
    <text evidence="1">The sequence shown here is derived from an EMBL/GenBank/DDBJ whole genome shotgun (WGS) entry which is preliminary data.</text>
</comment>
<dbReference type="Pfam" id="PF07927">
    <property type="entry name" value="HicA_toxin"/>
    <property type="match status" value="1"/>
</dbReference>
<gene>
    <name evidence="1" type="ORF">HHX48_16990</name>
</gene>
<reference evidence="1 2" key="1">
    <citation type="submission" date="2020-04" db="EMBL/GenBank/DDBJ databases">
        <title>Salinimonas sp. HHU 13199.</title>
        <authorList>
            <person name="Cui X."/>
            <person name="Zhang D."/>
        </authorList>
    </citation>
    <scope>NUCLEOTIDE SEQUENCE [LARGE SCALE GENOMIC DNA]</scope>
    <source>
        <strain evidence="1 2">HHU 13199</strain>
    </source>
</reference>
<protein>
    <submittedName>
        <fullName evidence="1">Type II toxin-antitoxin system HicA family toxin</fullName>
    </submittedName>
</protein>
<proteinExistence type="predicted"/>
<dbReference type="InterPro" id="IPR012933">
    <property type="entry name" value="HicA_mRNA_interferase"/>
</dbReference>
<accession>A0ABR8LQU6</accession>
<evidence type="ECO:0000313" key="2">
    <source>
        <dbReference type="Proteomes" id="UP000624419"/>
    </source>
</evidence>
<sequence length="96" mass="10914">MSAKLYTEVVDTLRQRKTNLCCNDVKDLLHQLGFEVRDGKRGGHKVFTHDGLPSFTSGSFNCGHGKNPEIKPAYITKIIRTLQIYEAELSQYLSER</sequence>